<proteinExistence type="predicted"/>
<dbReference type="EMBL" id="LBXL01000042">
    <property type="protein sequence ID" value="KKR28767.1"/>
    <property type="molecule type" value="Genomic_DNA"/>
</dbReference>
<comment type="caution">
    <text evidence="1">The sequence shown here is derived from an EMBL/GenBank/DDBJ whole genome shotgun (WGS) entry which is preliminary data.</text>
</comment>
<organism evidence="1 2">
    <name type="scientific">Candidatus Woesebacteria bacterium GW2011_GWA1_39_8</name>
    <dbReference type="NCBI Taxonomy" id="1618552"/>
    <lineage>
        <taxon>Bacteria</taxon>
        <taxon>Candidatus Woeseibacteriota</taxon>
    </lineage>
</organism>
<name>A0A0G0ST71_9BACT</name>
<sequence length="33" mass="3638">MKLLVTGGAGFTDKVCQSGICLVFKSLFRNYLQ</sequence>
<dbReference type="AlphaFoldDB" id="A0A0G0ST71"/>
<gene>
    <name evidence="1" type="ORF">UT61_C0042G0002</name>
</gene>
<evidence type="ECO:0000313" key="2">
    <source>
        <dbReference type="Proteomes" id="UP000034793"/>
    </source>
</evidence>
<protein>
    <submittedName>
        <fullName evidence="1">Uncharacterized protein</fullName>
    </submittedName>
</protein>
<accession>A0A0G0ST71</accession>
<evidence type="ECO:0000313" key="1">
    <source>
        <dbReference type="EMBL" id="KKR28767.1"/>
    </source>
</evidence>
<reference evidence="1 2" key="1">
    <citation type="journal article" date="2015" name="Nature">
        <title>rRNA introns, odd ribosomes, and small enigmatic genomes across a large radiation of phyla.</title>
        <authorList>
            <person name="Brown C.T."/>
            <person name="Hug L.A."/>
            <person name="Thomas B.C."/>
            <person name="Sharon I."/>
            <person name="Castelle C.J."/>
            <person name="Singh A."/>
            <person name="Wilkins M.J."/>
            <person name="Williams K.H."/>
            <person name="Banfield J.F."/>
        </authorList>
    </citation>
    <scope>NUCLEOTIDE SEQUENCE [LARGE SCALE GENOMIC DNA]</scope>
</reference>
<dbReference type="Proteomes" id="UP000034793">
    <property type="component" value="Unassembled WGS sequence"/>
</dbReference>